<keyword evidence="3 4" id="KW-0326">Glycosidase</keyword>
<feature type="active site" description="Proton donor" evidence="4">
    <location>
        <position position="192"/>
    </location>
</feature>
<dbReference type="InterPro" id="IPR022790">
    <property type="entry name" value="GH26_dom"/>
</dbReference>
<feature type="active site" description="Nucleophile" evidence="4">
    <location>
        <position position="296"/>
    </location>
</feature>
<comment type="caution">
    <text evidence="7">The sequence shown here is derived from an EMBL/GenBank/DDBJ whole genome shotgun (WGS) entry which is preliminary data.</text>
</comment>
<evidence type="ECO:0000256" key="3">
    <source>
        <dbReference type="ARBA" id="ARBA00023295"/>
    </source>
</evidence>
<keyword evidence="5" id="KW-0472">Membrane</keyword>
<dbReference type="SUPFAM" id="SSF51445">
    <property type="entry name" value="(Trans)glycosidases"/>
    <property type="match status" value="1"/>
</dbReference>
<protein>
    <recommendedName>
        <fullName evidence="6">GH26 domain-containing protein</fullName>
    </recommendedName>
</protein>
<comment type="similarity">
    <text evidence="1 4">Belongs to the glycosyl hydrolase 26 family.</text>
</comment>
<dbReference type="EMBL" id="POUA01000401">
    <property type="protein sequence ID" value="PZG28339.1"/>
    <property type="molecule type" value="Genomic_DNA"/>
</dbReference>
<feature type="transmembrane region" description="Helical" evidence="5">
    <location>
        <begin position="21"/>
        <end position="41"/>
    </location>
</feature>
<dbReference type="GO" id="GO:0006080">
    <property type="term" value="P:substituted mannan metabolic process"/>
    <property type="evidence" value="ECO:0007669"/>
    <property type="project" value="InterPro"/>
</dbReference>
<keyword evidence="5" id="KW-1133">Transmembrane helix</keyword>
<evidence type="ECO:0000256" key="4">
    <source>
        <dbReference type="PROSITE-ProRule" id="PRU01100"/>
    </source>
</evidence>
<dbReference type="InterPro" id="IPR017853">
    <property type="entry name" value="GH"/>
</dbReference>
<evidence type="ECO:0000313" key="8">
    <source>
        <dbReference type="Proteomes" id="UP000248544"/>
    </source>
</evidence>
<dbReference type="Proteomes" id="UP000248544">
    <property type="component" value="Unassembled WGS sequence"/>
</dbReference>
<dbReference type="AlphaFoldDB" id="A0A2W2FEK5"/>
<keyword evidence="2 4" id="KW-0378">Hydrolase</keyword>
<dbReference type="PANTHER" id="PTHR40079:SF4">
    <property type="entry name" value="GH26 DOMAIN-CONTAINING PROTEIN-RELATED"/>
    <property type="match status" value="1"/>
</dbReference>
<dbReference type="PANTHER" id="PTHR40079">
    <property type="entry name" value="MANNAN ENDO-1,4-BETA-MANNOSIDASE E-RELATED"/>
    <property type="match status" value="1"/>
</dbReference>
<evidence type="ECO:0000256" key="1">
    <source>
        <dbReference type="ARBA" id="ARBA00007754"/>
    </source>
</evidence>
<dbReference type="Pfam" id="PF02156">
    <property type="entry name" value="Glyco_hydro_26"/>
    <property type="match status" value="1"/>
</dbReference>
<gene>
    <name evidence="7" type="ORF">C1I98_32895</name>
</gene>
<evidence type="ECO:0000256" key="2">
    <source>
        <dbReference type="ARBA" id="ARBA00022801"/>
    </source>
</evidence>
<proteinExistence type="inferred from homology"/>
<dbReference type="PROSITE" id="PS51764">
    <property type="entry name" value="GH26"/>
    <property type="match status" value="1"/>
</dbReference>
<keyword evidence="5" id="KW-0812">Transmembrane</keyword>
<organism evidence="7 8">
    <name type="scientific">Spongiactinospora gelatinilytica</name>
    <dbReference type="NCBI Taxonomy" id="2666298"/>
    <lineage>
        <taxon>Bacteria</taxon>
        <taxon>Bacillati</taxon>
        <taxon>Actinomycetota</taxon>
        <taxon>Actinomycetes</taxon>
        <taxon>Streptosporangiales</taxon>
        <taxon>Streptosporangiaceae</taxon>
        <taxon>Spongiactinospora</taxon>
    </lineage>
</organism>
<feature type="domain" description="GH26" evidence="6">
    <location>
        <begin position="55"/>
        <end position="353"/>
    </location>
</feature>
<keyword evidence="8" id="KW-1185">Reference proteome</keyword>
<evidence type="ECO:0000259" key="6">
    <source>
        <dbReference type="PROSITE" id="PS51764"/>
    </source>
</evidence>
<evidence type="ECO:0000256" key="5">
    <source>
        <dbReference type="SAM" id="Phobius"/>
    </source>
</evidence>
<sequence>MPAASPRKHARPRTRRWSGKRILIPVAALIMLVGGGGALYFRAEVGPLFTSARPLETGRVPAPPKGDCAAAPTLKQGPACGAWFGVYVPPRGDSLLASLDALEGGVGRRFDIVFAYHDMSTTENGRLLRGDEPEIGRDRLLLLGWESELWDSGRNVPWRDIASGAVDRTVIDPQAQRIKEYGRPVLIGFDGEMELREDSGSPEEYVAAYRHIVDRFRALGVDNVAWVWGVTGYLDYRDQWKAFYPGDTYVDWISYDPYNFARCRNAGWQTFEETVRPAHDWFVRNGFGDKPFVISEYGTETDPDRPGARGEWYNEVPEVLKRLPRIKAVLQWNAVDAAGCDFRLEGPGVLPAFSEAGRDPYLNQDLPKSGS</sequence>
<dbReference type="GO" id="GO:0016985">
    <property type="term" value="F:mannan endo-1,4-beta-mannosidase activity"/>
    <property type="evidence" value="ECO:0007669"/>
    <property type="project" value="InterPro"/>
</dbReference>
<accession>A0A2W2FEK5</accession>
<name>A0A2W2FEK5_9ACTN</name>
<reference evidence="7 8" key="1">
    <citation type="submission" date="2018-01" db="EMBL/GenBank/DDBJ databases">
        <title>Draft genome sequence of Sphaerisporangium sp. 7K107.</title>
        <authorList>
            <person name="Sahin N."/>
            <person name="Saygin H."/>
            <person name="Ay H."/>
        </authorList>
    </citation>
    <scope>NUCLEOTIDE SEQUENCE [LARGE SCALE GENOMIC DNA]</scope>
    <source>
        <strain evidence="7 8">7K107</strain>
    </source>
</reference>
<dbReference type="RefSeq" id="WP_111171251.1">
    <property type="nucleotide sequence ID" value="NZ_POUA01000401.1"/>
</dbReference>
<evidence type="ECO:0000313" key="7">
    <source>
        <dbReference type="EMBL" id="PZG28339.1"/>
    </source>
</evidence>
<dbReference type="Gene3D" id="3.20.20.80">
    <property type="entry name" value="Glycosidases"/>
    <property type="match status" value="1"/>
</dbReference>
<dbReference type="InterPro" id="IPR000805">
    <property type="entry name" value="Glyco_hydro_26"/>
</dbReference>